<evidence type="ECO:0000313" key="2">
    <source>
        <dbReference type="EMBL" id="QNB48447.1"/>
    </source>
</evidence>
<proteinExistence type="predicted"/>
<evidence type="ECO:0008006" key="4">
    <source>
        <dbReference type="Google" id="ProtNLM"/>
    </source>
</evidence>
<dbReference type="AlphaFoldDB" id="A0A7G6E8P3"/>
<dbReference type="Proteomes" id="UP000515847">
    <property type="component" value="Chromosome"/>
</dbReference>
<evidence type="ECO:0000256" key="1">
    <source>
        <dbReference type="SAM" id="Phobius"/>
    </source>
</evidence>
<keyword evidence="3" id="KW-1185">Reference proteome</keyword>
<gene>
    <name evidence="2" type="ORF">BR63_14365</name>
</gene>
<sequence>MGAGLVAALLAWGLNVLIVKGGGERCIIWVIPWLEEFIKTGTALLLRTSIPLTHGVFGLVEAVHDYLSSRRLGFWAGLASVLSHWFFGQITQYLFSQTGYWLLGAGAAALVHVSWNLAITRLFASLQRIK</sequence>
<keyword evidence="1" id="KW-1133">Transmembrane helix</keyword>
<dbReference type="EMBL" id="CP045798">
    <property type="protein sequence ID" value="QNB48447.1"/>
    <property type="molecule type" value="Genomic_DNA"/>
</dbReference>
<dbReference type="OrthoDB" id="1683367at2"/>
<feature type="transmembrane region" description="Helical" evidence="1">
    <location>
        <begin position="101"/>
        <end position="124"/>
    </location>
</feature>
<organism evidence="2 3">
    <name type="scientific">Thermanaerosceptrum fracticalcis</name>
    <dbReference type="NCBI Taxonomy" id="1712410"/>
    <lineage>
        <taxon>Bacteria</taxon>
        <taxon>Bacillati</taxon>
        <taxon>Bacillota</taxon>
        <taxon>Clostridia</taxon>
        <taxon>Eubacteriales</taxon>
        <taxon>Peptococcaceae</taxon>
        <taxon>Thermanaerosceptrum</taxon>
    </lineage>
</organism>
<reference evidence="2 3" key="1">
    <citation type="journal article" date="2019" name="Front. Microbiol.">
        <title>Thermoanaerosceptrum fracticalcis gen. nov. sp. nov., a Novel Fumarate-Fermenting Microorganism From a Deep Fractured Carbonate Aquifer of the US Great Basin.</title>
        <authorList>
            <person name="Hamilton-Brehm S.D."/>
            <person name="Stewart L.E."/>
            <person name="Zavarin M."/>
            <person name="Caldwell M."/>
            <person name="Lawson P.A."/>
            <person name="Onstott T.C."/>
            <person name="Grzymski J."/>
            <person name="Neveux I."/>
            <person name="Lollar B.S."/>
            <person name="Russell C.E."/>
            <person name="Moser D.P."/>
        </authorList>
    </citation>
    <scope>NUCLEOTIDE SEQUENCE [LARGE SCALE GENOMIC DNA]</scope>
    <source>
        <strain evidence="2 3">DRI-13</strain>
    </source>
</reference>
<keyword evidence="1" id="KW-0812">Transmembrane</keyword>
<accession>A0A7G6E8P3</accession>
<name>A0A7G6E8P3_THEFR</name>
<dbReference type="KEGG" id="tfr:BR63_14365"/>
<protein>
    <recommendedName>
        <fullName evidence="4">CPBP family intramembrane metalloprotease</fullName>
    </recommendedName>
</protein>
<evidence type="ECO:0000313" key="3">
    <source>
        <dbReference type="Proteomes" id="UP000515847"/>
    </source>
</evidence>
<keyword evidence="1" id="KW-0472">Membrane</keyword>